<sequence>MTTSHREPHVVLLATGGTISSRARPDLGGAALASDGASELLESSGASAFPVRVIDVLKAGSYALRFEDMLLVCARIRQALADPAVLGVVVTHGTDTMEETAFLADLVHDDRRPVVFTGAQRSADAADPDGPDNLGRAIALAGDPAAAGRGVLLCFAGDVLPARGVRKTETERQQAFGNPDFGVVGAVAADGVVALSDDRPSRAEPLPLPEPLQDAGCRVDLVASYPGADAALLHASLKAGAAGIVLQGTGIGNANPALCAAVAEATELGAVVVTSTRVHAGPVVPVYGAGGGADLLTAGAIPSGLLRPSQSLILLSLLLRLGRTRSEISESFAARGGCP</sequence>
<reference evidence="9 10" key="1">
    <citation type="submission" date="2024-05" db="EMBL/GenBank/DDBJ databases">
        <title>Sinomonas sp. nov., isolated from a waste landfill.</title>
        <authorList>
            <person name="Zhao Y."/>
        </authorList>
    </citation>
    <scope>NUCLEOTIDE SEQUENCE [LARGE SCALE GENOMIC DNA]</scope>
    <source>
        <strain evidence="9 10">CCTCC AB2014300</strain>
    </source>
</reference>
<evidence type="ECO:0000256" key="6">
    <source>
        <dbReference type="PROSITE-ProRule" id="PRU10100"/>
    </source>
</evidence>
<comment type="catalytic activity">
    <reaction evidence="4">
        <text>L-asparagine + H2O = L-aspartate + NH4(+)</text>
        <dbReference type="Rhea" id="RHEA:21016"/>
        <dbReference type="ChEBI" id="CHEBI:15377"/>
        <dbReference type="ChEBI" id="CHEBI:28938"/>
        <dbReference type="ChEBI" id="CHEBI:29991"/>
        <dbReference type="ChEBI" id="CHEBI:58048"/>
        <dbReference type="EC" id="3.5.1.1"/>
    </reaction>
</comment>
<dbReference type="SMART" id="SM00870">
    <property type="entry name" value="Asparaginase"/>
    <property type="match status" value="1"/>
</dbReference>
<dbReference type="InterPro" id="IPR004550">
    <property type="entry name" value="AsnASE_II"/>
</dbReference>
<evidence type="ECO:0000313" key="10">
    <source>
        <dbReference type="Proteomes" id="UP001422074"/>
    </source>
</evidence>
<protein>
    <recommendedName>
        <fullName evidence="2">asparaginase</fullName>
        <ecNumber evidence="2">3.5.1.1</ecNumber>
    </recommendedName>
</protein>
<dbReference type="InterPro" id="IPR020827">
    <property type="entry name" value="Asparaginase/glutaminase_AS1"/>
</dbReference>
<dbReference type="RefSeq" id="WP_345884345.1">
    <property type="nucleotide sequence ID" value="NZ_JBDFRB010000005.1"/>
</dbReference>
<gene>
    <name evidence="9" type="ORF">ABCQ75_07425</name>
</gene>
<evidence type="ECO:0000256" key="3">
    <source>
        <dbReference type="ARBA" id="ARBA00022801"/>
    </source>
</evidence>
<evidence type="ECO:0000256" key="2">
    <source>
        <dbReference type="ARBA" id="ARBA00012920"/>
    </source>
</evidence>
<feature type="active site" evidence="5">
    <location>
        <position position="18"/>
    </location>
</feature>
<dbReference type="PROSITE" id="PS51732">
    <property type="entry name" value="ASN_GLN_ASE_3"/>
    <property type="match status" value="1"/>
</dbReference>
<comment type="similarity">
    <text evidence="1">Belongs to the asparaginase 1 family.</text>
</comment>
<dbReference type="CDD" id="cd08964">
    <property type="entry name" value="L-asparaginase_II"/>
    <property type="match status" value="1"/>
</dbReference>
<dbReference type="InterPro" id="IPR036152">
    <property type="entry name" value="Asp/glu_Ase-like_sf"/>
</dbReference>
<dbReference type="InterPro" id="IPR040919">
    <property type="entry name" value="Asparaginase_C"/>
</dbReference>
<dbReference type="PIRSF" id="PIRSF500176">
    <property type="entry name" value="L_ASNase"/>
    <property type="match status" value="1"/>
</dbReference>
<dbReference type="PANTHER" id="PTHR11707">
    <property type="entry name" value="L-ASPARAGINASE"/>
    <property type="match status" value="1"/>
</dbReference>
<evidence type="ECO:0000256" key="5">
    <source>
        <dbReference type="PROSITE-ProRule" id="PRU10099"/>
    </source>
</evidence>
<feature type="domain" description="Asparaginase/glutaminase C-terminal" evidence="8">
    <location>
        <begin position="218"/>
        <end position="332"/>
    </location>
</feature>
<comment type="caution">
    <text evidence="9">The sequence shown here is derived from an EMBL/GenBank/DDBJ whole genome shotgun (WGS) entry which is preliminary data.</text>
</comment>
<organism evidence="9 10">
    <name type="scientific">Sinomonas halotolerans</name>
    <dbReference type="NCBI Taxonomy" id="1644133"/>
    <lineage>
        <taxon>Bacteria</taxon>
        <taxon>Bacillati</taxon>
        <taxon>Actinomycetota</taxon>
        <taxon>Actinomycetes</taxon>
        <taxon>Micrococcales</taxon>
        <taxon>Micrococcaceae</taxon>
        <taxon>Sinomonas</taxon>
    </lineage>
</organism>
<dbReference type="Gene3D" id="3.40.50.1170">
    <property type="entry name" value="L-asparaginase, N-terminal domain"/>
    <property type="match status" value="1"/>
</dbReference>
<dbReference type="PANTHER" id="PTHR11707:SF28">
    <property type="entry name" value="60 KDA LYSOPHOSPHOLIPASE"/>
    <property type="match status" value="1"/>
</dbReference>
<dbReference type="PROSITE" id="PS00917">
    <property type="entry name" value="ASN_GLN_ASE_2"/>
    <property type="match status" value="1"/>
</dbReference>
<dbReference type="EMBL" id="JBDFRB010000005">
    <property type="protein sequence ID" value="MEN2744368.1"/>
    <property type="molecule type" value="Genomic_DNA"/>
</dbReference>
<evidence type="ECO:0000259" key="7">
    <source>
        <dbReference type="Pfam" id="PF00710"/>
    </source>
</evidence>
<dbReference type="Pfam" id="PF00710">
    <property type="entry name" value="Asparaginase"/>
    <property type="match status" value="1"/>
</dbReference>
<dbReference type="InterPro" id="IPR006034">
    <property type="entry name" value="Asparaginase/glutaminase-like"/>
</dbReference>
<dbReference type="Gene3D" id="3.40.50.40">
    <property type="match status" value="1"/>
</dbReference>
<dbReference type="PROSITE" id="PS00144">
    <property type="entry name" value="ASN_GLN_ASE_1"/>
    <property type="match status" value="1"/>
</dbReference>
<dbReference type="PIRSF" id="PIRSF001220">
    <property type="entry name" value="L-ASNase_gatD"/>
    <property type="match status" value="1"/>
</dbReference>
<proteinExistence type="inferred from homology"/>
<evidence type="ECO:0000256" key="4">
    <source>
        <dbReference type="ARBA" id="ARBA00049366"/>
    </source>
</evidence>
<evidence type="ECO:0000313" key="9">
    <source>
        <dbReference type="EMBL" id="MEN2744368.1"/>
    </source>
</evidence>
<dbReference type="PRINTS" id="PR00139">
    <property type="entry name" value="ASNGLNASE"/>
</dbReference>
<accession>A0ABU9WYU4</accession>
<evidence type="ECO:0000256" key="1">
    <source>
        <dbReference type="ARBA" id="ARBA00010518"/>
    </source>
</evidence>
<dbReference type="EC" id="3.5.1.1" evidence="2"/>
<dbReference type="InterPro" id="IPR027475">
    <property type="entry name" value="Asparaginase/glutaminase_AS2"/>
</dbReference>
<dbReference type="Proteomes" id="UP001422074">
    <property type="component" value="Unassembled WGS sequence"/>
</dbReference>
<feature type="domain" description="L-asparaginase N-terminal" evidence="7">
    <location>
        <begin position="9"/>
        <end position="193"/>
    </location>
</feature>
<dbReference type="SUPFAM" id="SSF53774">
    <property type="entry name" value="Glutaminase/Asparaginase"/>
    <property type="match status" value="1"/>
</dbReference>
<feature type="active site" evidence="6">
    <location>
        <position position="94"/>
    </location>
</feature>
<dbReference type="SFLD" id="SFLDS00057">
    <property type="entry name" value="Glutaminase/Asparaginase"/>
    <property type="match status" value="1"/>
</dbReference>
<keyword evidence="3" id="KW-0378">Hydrolase</keyword>
<dbReference type="InterPro" id="IPR027473">
    <property type="entry name" value="L-asparaginase_C"/>
</dbReference>
<evidence type="ECO:0000259" key="8">
    <source>
        <dbReference type="Pfam" id="PF17763"/>
    </source>
</evidence>
<dbReference type="InterPro" id="IPR027474">
    <property type="entry name" value="L-asparaginase_N"/>
</dbReference>
<name>A0ABU9WYU4_9MICC</name>
<dbReference type="InterPro" id="IPR037152">
    <property type="entry name" value="L-asparaginase_N_sf"/>
</dbReference>
<keyword evidence="10" id="KW-1185">Reference proteome</keyword>
<dbReference type="Pfam" id="PF17763">
    <property type="entry name" value="Asparaginase_C"/>
    <property type="match status" value="1"/>
</dbReference>